<keyword evidence="2" id="KW-1185">Reference proteome</keyword>
<evidence type="ECO:0000313" key="2">
    <source>
        <dbReference type="Proteomes" id="UP001294444"/>
    </source>
</evidence>
<dbReference type="Proteomes" id="UP001294444">
    <property type="component" value="Unassembled WGS sequence"/>
</dbReference>
<name>A0AAJ5C5H5_9BASI</name>
<gene>
    <name evidence="1" type="ORF">MEPE_03248</name>
</gene>
<reference evidence="1" key="1">
    <citation type="submission" date="2023-10" db="EMBL/GenBank/DDBJ databases">
        <authorList>
            <person name="Guldener U."/>
        </authorList>
    </citation>
    <scope>NUCLEOTIDE SEQUENCE</scope>
    <source>
        <strain evidence="1">Mp4</strain>
    </source>
</reference>
<evidence type="ECO:0000313" key="1">
    <source>
        <dbReference type="EMBL" id="SNX84539.1"/>
    </source>
</evidence>
<organism evidence="1 2">
    <name type="scientific">Melanopsichium pennsylvanicum</name>
    <dbReference type="NCBI Taxonomy" id="63383"/>
    <lineage>
        <taxon>Eukaryota</taxon>
        <taxon>Fungi</taxon>
        <taxon>Dikarya</taxon>
        <taxon>Basidiomycota</taxon>
        <taxon>Ustilaginomycotina</taxon>
        <taxon>Ustilaginomycetes</taxon>
        <taxon>Ustilaginales</taxon>
        <taxon>Ustilaginaceae</taxon>
        <taxon>Melanopsichium</taxon>
    </lineage>
</organism>
<accession>A0AAJ5C5H5</accession>
<dbReference type="EMBL" id="OAPG01000007">
    <property type="protein sequence ID" value="SNX84539.1"/>
    <property type="molecule type" value="Genomic_DNA"/>
</dbReference>
<protein>
    <submittedName>
        <fullName evidence="1">Uncharacterized protein</fullName>
    </submittedName>
</protein>
<proteinExistence type="predicted"/>
<dbReference type="AlphaFoldDB" id="A0AAJ5C5H5"/>
<sequence>MAGRGSAIKSNSESRRNRKNAFLMRCGWGLRANWILLPVDWMMVRVWDTTEDEYVSGTERCQYPTDIGLVQPRQVRKTMSFDAEAKARQLPRGL</sequence>
<comment type="caution">
    <text evidence="1">The sequence shown here is derived from an EMBL/GenBank/DDBJ whole genome shotgun (WGS) entry which is preliminary data.</text>
</comment>